<feature type="transmembrane region" description="Helical" evidence="8">
    <location>
        <begin position="394"/>
        <end position="418"/>
    </location>
</feature>
<evidence type="ECO:0000256" key="6">
    <source>
        <dbReference type="ARBA" id="ARBA00023136"/>
    </source>
</evidence>
<feature type="transmembrane region" description="Helical" evidence="8">
    <location>
        <begin position="465"/>
        <end position="484"/>
    </location>
</feature>
<accession>A0A8H3IRW6</accession>
<keyword evidence="4 8" id="KW-0812">Transmembrane</keyword>
<dbReference type="PRINTS" id="PR00171">
    <property type="entry name" value="SUGRTRNSPORT"/>
</dbReference>
<evidence type="ECO:0000256" key="7">
    <source>
        <dbReference type="RuleBase" id="RU003346"/>
    </source>
</evidence>
<name>A0A8H3IRW6_9LECA</name>
<comment type="subcellular location">
    <subcellularLocation>
        <location evidence="1">Membrane</location>
        <topology evidence="1">Multi-pass membrane protein</topology>
    </subcellularLocation>
</comment>
<dbReference type="FunFam" id="1.20.1250.20:FF:000090">
    <property type="entry name" value="MFS sugar transporter, putative"/>
    <property type="match status" value="1"/>
</dbReference>
<dbReference type="InterPro" id="IPR003663">
    <property type="entry name" value="Sugar/inositol_transpt"/>
</dbReference>
<feature type="transmembrane region" description="Helical" evidence="8">
    <location>
        <begin position="125"/>
        <end position="149"/>
    </location>
</feature>
<sequence>MDKISRFNVVHRYEKRALLTAINVVGSLAIFFFGYDQGMMGSVNVSIDYAVNVMKLGHVEPGTSQVITDKTLLQGGIIAVYYLGCLVGCLLGGWIAEKLGRIKVIALGSIWAVLGASLQCSAQNPTWMICARLVNGIGTGMLNVIVPVWSTETAPHTSRGMFVSIEFFLNIFGVVVAYWLGFGCSYVSGGYSPFVWRFPIAFQIIPLLFLFAVIWLMPESPRWLVKVGREDEARYILGRLRGEDASGLAEAEFQDIRNVAELEKNAGQLNSYFHMFWDVMPKAIGGGSSGVLHIGRRVQLVVWLQILQEWIGIAGVTIYANDIFRQAGYSGQKARWLAGVNDITYMFSTLFAIFTLDRLGRRKSLYLGSIVMGISMFLSGGFSRAAVTNPDKAAAYGAAGASFTFIFSMGFGATWLTIPWLYPAEIFPLQVRAKGNAWGVVGWSVGNGWTTLLLPIMFQRLNEKVFYIFGAVNVLTLPIVWAFYPESNQRTLEEMDLLFATPSWWNWEAERTYAMLKAQNPELVQAAVAKKGGSVVDHDAETGLKMRRGGELSLVPHGEAEKRVNDLEHIE</sequence>
<gene>
    <name evidence="10" type="ORF">HETSPECPRED_007333</name>
</gene>
<keyword evidence="6 8" id="KW-0472">Membrane</keyword>
<feature type="transmembrane region" description="Helical" evidence="8">
    <location>
        <begin position="16"/>
        <end position="35"/>
    </location>
</feature>
<dbReference type="Pfam" id="PF00083">
    <property type="entry name" value="Sugar_tr"/>
    <property type="match status" value="1"/>
</dbReference>
<dbReference type="InterPro" id="IPR050360">
    <property type="entry name" value="MFS_Sugar_Transporters"/>
</dbReference>
<dbReference type="InterPro" id="IPR036259">
    <property type="entry name" value="MFS_trans_sf"/>
</dbReference>
<dbReference type="PANTHER" id="PTHR48022:SF78">
    <property type="entry name" value="MONOSACCHARIDE TRANSPORTER, PUTATIVE (AFU_ORTHOLOGUE AFUA_2G02110)-RELATED"/>
    <property type="match status" value="1"/>
</dbReference>
<keyword evidence="5 8" id="KW-1133">Transmembrane helix</keyword>
<dbReference type="GO" id="GO:0016020">
    <property type="term" value="C:membrane"/>
    <property type="evidence" value="ECO:0007669"/>
    <property type="project" value="UniProtKB-SubCell"/>
</dbReference>
<evidence type="ECO:0000256" key="4">
    <source>
        <dbReference type="ARBA" id="ARBA00022692"/>
    </source>
</evidence>
<keyword evidence="3 7" id="KW-0813">Transport</keyword>
<evidence type="ECO:0000256" key="8">
    <source>
        <dbReference type="SAM" id="Phobius"/>
    </source>
</evidence>
<dbReference type="NCBIfam" id="TIGR00879">
    <property type="entry name" value="SP"/>
    <property type="match status" value="1"/>
</dbReference>
<feature type="domain" description="Major facilitator superfamily (MFS) profile" evidence="9">
    <location>
        <begin position="22"/>
        <end position="488"/>
    </location>
</feature>
<keyword evidence="11" id="KW-1185">Reference proteome</keyword>
<organism evidence="10 11">
    <name type="scientific">Heterodermia speciosa</name>
    <dbReference type="NCBI Taxonomy" id="116794"/>
    <lineage>
        <taxon>Eukaryota</taxon>
        <taxon>Fungi</taxon>
        <taxon>Dikarya</taxon>
        <taxon>Ascomycota</taxon>
        <taxon>Pezizomycotina</taxon>
        <taxon>Lecanoromycetes</taxon>
        <taxon>OSLEUM clade</taxon>
        <taxon>Lecanoromycetidae</taxon>
        <taxon>Caliciales</taxon>
        <taxon>Physciaceae</taxon>
        <taxon>Heterodermia</taxon>
    </lineage>
</organism>
<dbReference type="InterPro" id="IPR005829">
    <property type="entry name" value="Sugar_transporter_CS"/>
</dbReference>
<protein>
    <recommendedName>
        <fullName evidence="9">Major facilitator superfamily (MFS) profile domain-containing protein</fullName>
    </recommendedName>
</protein>
<evidence type="ECO:0000313" key="11">
    <source>
        <dbReference type="Proteomes" id="UP000664521"/>
    </source>
</evidence>
<dbReference type="PROSITE" id="PS00216">
    <property type="entry name" value="SUGAR_TRANSPORT_1"/>
    <property type="match status" value="1"/>
</dbReference>
<reference evidence="10" key="1">
    <citation type="submission" date="2021-03" db="EMBL/GenBank/DDBJ databases">
        <authorList>
            <person name="Tagirdzhanova G."/>
        </authorList>
    </citation>
    <scope>NUCLEOTIDE SEQUENCE</scope>
</reference>
<feature type="transmembrane region" description="Helical" evidence="8">
    <location>
        <begin position="72"/>
        <end position="95"/>
    </location>
</feature>
<evidence type="ECO:0000256" key="2">
    <source>
        <dbReference type="ARBA" id="ARBA00010992"/>
    </source>
</evidence>
<dbReference type="InterPro" id="IPR020846">
    <property type="entry name" value="MFS_dom"/>
</dbReference>
<feature type="transmembrane region" description="Helical" evidence="8">
    <location>
        <begin position="161"/>
        <end position="182"/>
    </location>
</feature>
<feature type="transmembrane region" description="Helical" evidence="8">
    <location>
        <begin position="334"/>
        <end position="354"/>
    </location>
</feature>
<feature type="transmembrane region" description="Helical" evidence="8">
    <location>
        <begin position="194"/>
        <end position="216"/>
    </location>
</feature>
<dbReference type="AlphaFoldDB" id="A0A8H3IRW6"/>
<feature type="transmembrane region" description="Helical" evidence="8">
    <location>
        <begin position="438"/>
        <end position="458"/>
    </location>
</feature>
<dbReference type="GO" id="GO:0005351">
    <property type="term" value="F:carbohydrate:proton symporter activity"/>
    <property type="evidence" value="ECO:0007669"/>
    <property type="project" value="TreeGrafter"/>
</dbReference>
<dbReference type="SUPFAM" id="SSF103473">
    <property type="entry name" value="MFS general substrate transporter"/>
    <property type="match status" value="1"/>
</dbReference>
<comment type="similarity">
    <text evidence="2 7">Belongs to the major facilitator superfamily. Sugar transporter (TC 2.A.1.1) family.</text>
</comment>
<evidence type="ECO:0000256" key="1">
    <source>
        <dbReference type="ARBA" id="ARBA00004141"/>
    </source>
</evidence>
<evidence type="ECO:0000256" key="5">
    <source>
        <dbReference type="ARBA" id="ARBA00022989"/>
    </source>
</evidence>
<dbReference type="Proteomes" id="UP000664521">
    <property type="component" value="Unassembled WGS sequence"/>
</dbReference>
<evidence type="ECO:0000259" key="9">
    <source>
        <dbReference type="PROSITE" id="PS50850"/>
    </source>
</evidence>
<dbReference type="Gene3D" id="1.20.1250.20">
    <property type="entry name" value="MFS general substrate transporter like domains"/>
    <property type="match status" value="1"/>
</dbReference>
<dbReference type="PROSITE" id="PS50850">
    <property type="entry name" value="MFS"/>
    <property type="match status" value="1"/>
</dbReference>
<dbReference type="PANTHER" id="PTHR48022">
    <property type="entry name" value="PLASTIDIC GLUCOSE TRANSPORTER 4"/>
    <property type="match status" value="1"/>
</dbReference>
<dbReference type="EMBL" id="CAJPDS010000051">
    <property type="protein sequence ID" value="CAF9929288.1"/>
    <property type="molecule type" value="Genomic_DNA"/>
</dbReference>
<evidence type="ECO:0000313" key="10">
    <source>
        <dbReference type="EMBL" id="CAF9929288.1"/>
    </source>
</evidence>
<feature type="transmembrane region" description="Helical" evidence="8">
    <location>
        <begin position="366"/>
        <end position="387"/>
    </location>
</feature>
<comment type="caution">
    <text evidence="10">The sequence shown here is derived from an EMBL/GenBank/DDBJ whole genome shotgun (WGS) entry which is preliminary data.</text>
</comment>
<dbReference type="OrthoDB" id="2544694at2759"/>
<proteinExistence type="inferred from homology"/>
<dbReference type="InterPro" id="IPR005828">
    <property type="entry name" value="MFS_sugar_transport-like"/>
</dbReference>
<evidence type="ECO:0000256" key="3">
    <source>
        <dbReference type="ARBA" id="ARBA00022448"/>
    </source>
</evidence>